<dbReference type="EMBL" id="AGNL01021165">
    <property type="protein sequence ID" value="EJK60385.1"/>
    <property type="molecule type" value="Genomic_DNA"/>
</dbReference>
<feature type="non-terminal residue" evidence="4">
    <location>
        <position position="205"/>
    </location>
</feature>
<dbReference type="Gene3D" id="1.10.220.10">
    <property type="entry name" value="Annexin"/>
    <property type="match status" value="1"/>
</dbReference>
<dbReference type="OrthoDB" id="37886at2759"/>
<dbReference type="Proteomes" id="UP000266841">
    <property type="component" value="Unassembled WGS sequence"/>
</dbReference>
<dbReference type="InterPro" id="IPR018502">
    <property type="entry name" value="Annexin_repeat"/>
</dbReference>
<evidence type="ECO:0000256" key="2">
    <source>
        <dbReference type="ARBA" id="ARBA00023216"/>
    </source>
</evidence>
<evidence type="ECO:0000256" key="1">
    <source>
        <dbReference type="ARBA" id="ARBA00022737"/>
    </source>
</evidence>
<comment type="caution">
    <text evidence="4">The sequence shown here is derived from an EMBL/GenBank/DDBJ whole genome shotgun (WGS) entry which is preliminary data.</text>
</comment>
<accession>K0S540</accession>
<evidence type="ECO:0000313" key="4">
    <source>
        <dbReference type="EMBL" id="EJK60385.1"/>
    </source>
</evidence>
<proteinExistence type="predicted"/>
<dbReference type="GO" id="GO:0005509">
    <property type="term" value="F:calcium ion binding"/>
    <property type="evidence" value="ECO:0007669"/>
    <property type="project" value="InterPro"/>
</dbReference>
<keyword evidence="5" id="KW-1185">Reference proteome</keyword>
<evidence type="ECO:0000256" key="3">
    <source>
        <dbReference type="SAM" id="MobiDB-lite"/>
    </source>
</evidence>
<dbReference type="AlphaFoldDB" id="K0S540"/>
<keyword evidence="1" id="KW-0677">Repeat</keyword>
<evidence type="ECO:0000313" key="5">
    <source>
        <dbReference type="Proteomes" id="UP000266841"/>
    </source>
</evidence>
<name>K0S540_THAOC</name>
<sequence length="205" mass="22992">MERAAEILQGAIVHESDRLEGVMTSLVVSAGQGEVLLAREAAWLTRETAHLSSSVAAAVRQSFPMVPRRTDDDSMQTWPQTNQKNETSRPMIQDPPYGYLASTLRLRKPRRGGQGPLCRGHAELGDPAYYPEIDQYCDEIHRACKGFGTDEKALIAILGTKNAVERSLIAFRYPQMHSKKLKDLMKRKTAEIRFRTQLLALPSIE</sequence>
<feature type="compositionally biased region" description="Polar residues" evidence="3">
    <location>
        <begin position="75"/>
        <end position="90"/>
    </location>
</feature>
<dbReference type="GO" id="GO:0005544">
    <property type="term" value="F:calcium-dependent phospholipid binding"/>
    <property type="evidence" value="ECO:0007669"/>
    <property type="project" value="InterPro"/>
</dbReference>
<keyword evidence="2" id="KW-0041">Annexin</keyword>
<evidence type="ECO:0008006" key="6">
    <source>
        <dbReference type="Google" id="ProtNLM"/>
    </source>
</evidence>
<dbReference type="SUPFAM" id="SSF47874">
    <property type="entry name" value="Annexin"/>
    <property type="match status" value="1"/>
</dbReference>
<feature type="region of interest" description="Disordered" evidence="3">
    <location>
        <begin position="67"/>
        <end position="94"/>
    </location>
</feature>
<dbReference type="Pfam" id="PF00191">
    <property type="entry name" value="Annexin"/>
    <property type="match status" value="1"/>
</dbReference>
<dbReference type="InterPro" id="IPR037104">
    <property type="entry name" value="Annexin_sf"/>
</dbReference>
<reference evidence="4 5" key="1">
    <citation type="journal article" date="2012" name="Genome Biol.">
        <title>Genome and low-iron response of an oceanic diatom adapted to chronic iron limitation.</title>
        <authorList>
            <person name="Lommer M."/>
            <person name="Specht M."/>
            <person name="Roy A.S."/>
            <person name="Kraemer L."/>
            <person name="Andreson R."/>
            <person name="Gutowska M.A."/>
            <person name="Wolf J."/>
            <person name="Bergner S.V."/>
            <person name="Schilhabel M.B."/>
            <person name="Klostermeier U.C."/>
            <person name="Beiko R.G."/>
            <person name="Rosenstiel P."/>
            <person name="Hippler M."/>
            <person name="Laroche J."/>
        </authorList>
    </citation>
    <scope>NUCLEOTIDE SEQUENCE [LARGE SCALE GENOMIC DNA]</scope>
    <source>
        <strain evidence="4 5">CCMP1005</strain>
    </source>
</reference>
<gene>
    <name evidence="4" type="ORF">THAOC_19272</name>
</gene>
<organism evidence="4 5">
    <name type="scientific">Thalassiosira oceanica</name>
    <name type="common">Marine diatom</name>
    <dbReference type="NCBI Taxonomy" id="159749"/>
    <lineage>
        <taxon>Eukaryota</taxon>
        <taxon>Sar</taxon>
        <taxon>Stramenopiles</taxon>
        <taxon>Ochrophyta</taxon>
        <taxon>Bacillariophyta</taxon>
        <taxon>Coscinodiscophyceae</taxon>
        <taxon>Thalassiosirophycidae</taxon>
        <taxon>Thalassiosirales</taxon>
        <taxon>Thalassiosiraceae</taxon>
        <taxon>Thalassiosira</taxon>
    </lineage>
</organism>
<protein>
    <recommendedName>
        <fullName evidence="6">Annexin</fullName>
    </recommendedName>
</protein>